<evidence type="ECO:0000313" key="4">
    <source>
        <dbReference type="Proteomes" id="UP000236220"/>
    </source>
</evidence>
<dbReference type="EMBL" id="NPZB01000001">
    <property type="protein sequence ID" value="PNS08781.1"/>
    <property type="molecule type" value="Genomic_DNA"/>
</dbReference>
<dbReference type="PANTHER" id="PTHR33840">
    <property type="match status" value="1"/>
</dbReference>
<sequence>MGNVFGRDEDHVRRDQATTADLQQYAEARQQLGQMQVPVLLHAGNPHERLYIAALDGTGNSMRKDKPENWSAVAKIHDQLIHNRNPAIYSGYVEGIGTQDHLIPRAWDGWRATSFDERVETAYYQLCTQSKQWLQEDPQAQIRVAGVGFSRGAEEVAALNRMVEERGILDPDNAVIHRDHYGLVTSAKYNANQPPLAPPKQTLQAVMLFDPVSTNNTEYDRRLAPSTVGAFDIRSDDKRNDFKGDRLFPDGFSENNRFLSVHVPGPHSTAGDSYKYNGLGVLSANMGVAYLNSLSDHDFLKPQAVVQDPAKYQKLHSEDHLPVYSTSYYDQHHERGYTDQLGADNQCKIAQPLSDCFHKAPVDPQLASQVEYRPVRLPEQQAPPPMPDQAQSRATSSGDIFRQMTDAALRGDAAGMRAASSPWLGSDAAQTWLQQGRDANEQQRESQLAAQLAQQQSQQPPTQHAPVMQR</sequence>
<accession>A0A2K1Q172</accession>
<reference evidence="3 4" key="1">
    <citation type="submission" date="2017-08" db="EMBL/GenBank/DDBJ databases">
        <title>Lysobacter sylvestris genome.</title>
        <authorList>
            <person name="Zhang D.-C."/>
            <person name="Albuquerque L."/>
            <person name="Franca L."/>
            <person name="Froufe H.J.C."/>
            <person name="Barroso C."/>
            <person name="Egas C."/>
            <person name="Da Costa M."/>
            <person name="Margesin R."/>
        </authorList>
    </citation>
    <scope>NUCLEOTIDE SEQUENCE [LARGE SCALE GENOMIC DNA]</scope>
    <source>
        <strain evidence="3 4">AM20-91</strain>
    </source>
</reference>
<feature type="domain" description="T6SS Phospholipase effector Tle1-like catalytic" evidence="2">
    <location>
        <begin position="52"/>
        <end position="194"/>
    </location>
</feature>
<dbReference type="Proteomes" id="UP000236220">
    <property type="component" value="Unassembled WGS sequence"/>
</dbReference>
<evidence type="ECO:0000313" key="3">
    <source>
        <dbReference type="EMBL" id="PNS08781.1"/>
    </source>
</evidence>
<dbReference type="InterPro" id="IPR018712">
    <property type="entry name" value="Tle1-like_cat"/>
</dbReference>
<keyword evidence="4" id="KW-1185">Reference proteome</keyword>
<gene>
    <name evidence="3" type="ORF">Lysil_0410</name>
</gene>
<feature type="region of interest" description="Disordered" evidence="1">
    <location>
        <begin position="428"/>
        <end position="470"/>
    </location>
</feature>
<feature type="compositionally biased region" description="Low complexity" evidence="1">
    <location>
        <begin position="445"/>
        <end position="459"/>
    </location>
</feature>
<dbReference type="OrthoDB" id="5952792at2"/>
<dbReference type="PANTHER" id="PTHR33840:SF1">
    <property type="entry name" value="TLE1 PHOSPHOLIPASE DOMAIN-CONTAINING PROTEIN"/>
    <property type="match status" value="1"/>
</dbReference>
<organism evidence="3 4">
    <name type="scientific">Solilutibacter silvestris</name>
    <dbReference type="NCBI Taxonomy" id="1645665"/>
    <lineage>
        <taxon>Bacteria</taxon>
        <taxon>Pseudomonadati</taxon>
        <taxon>Pseudomonadota</taxon>
        <taxon>Gammaproteobacteria</taxon>
        <taxon>Lysobacterales</taxon>
        <taxon>Lysobacteraceae</taxon>
        <taxon>Solilutibacter</taxon>
    </lineage>
</organism>
<comment type="caution">
    <text evidence="3">The sequence shown here is derived from an EMBL/GenBank/DDBJ whole genome shotgun (WGS) entry which is preliminary data.</text>
</comment>
<protein>
    <recommendedName>
        <fullName evidence="2">T6SS Phospholipase effector Tle1-like catalytic domain-containing protein</fullName>
    </recommendedName>
</protein>
<name>A0A2K1Q172_9GAMM</name>
<proteinExistence type="predicted"/>
<dbReference type="AlphaFoldDB" id="A0A2K1Q172"/>
<evidence type="ECO:0000256" key="1">
    <source>
        <dbReference type="SAM" id="MobiDB-lite"/>
    </source>
</evidence>
<feature type="region of interest" description="Disordered" evidence="1">
    <location>
        <begin position="378"/>
        <end position="397"/>
    </location>
</feature>
<dbReference type="RefSeq" id="WP_103073917.1">
    <property type="nucleotide sequence ID" value="NZ_NPZB01000001.1"/>
</dbReference>
<evidence type="ECO:0000259" key="2">
    <source>
        <dbReference type="Pfam" id="PF09994"/>
    </source>
</evidence>
<dbReference type="Pfam" id="PF09994">
    <property type="entry name" value="T6SS_Tle1-like_cat"/>
    <property type="match status" value="1"/>
</dbReference>